<dbReference type="GO" id="GO:0016779">
    <property type="term" value="F:nucleotidyltransferase activity"/>
    <property type="evidence" value="ECO:0007669"/>
    <property type="project" value="UniProtKB-ARBA"/>
</dbReference>
<dbReference type="Pfam" id="PF12804">
    <property type="entry name" value="NTP_transf_3"/>
    <property type="match status" value="1"/>
</dbReference>
<evidence type="ECO:0000259" key="1">
    <source>
        <dbReference type="Pfam" id="PF12804"/>
    </source>
</evidence>
<evidence type="ECO:0000313" key="2">
    <source>
        <dbReference type="EMBL" id="ACV61156.1"/>
    </source>
</evidence>
<dbReference type="OrthoDB" id="159246at2"/>
<dbReference type="STRING" id="485916.Dtox_0203"/>
<dbReference type="InterPro" id="IPR029044">
    <property type="entry name" value="Nucleotide-diphossugar_trans"/>
</dbReference>
<sequence length="257" mass="28162">MVDAVVLAGSVNNGKLRAISDVPYDALLPIGSKFMIEYVLEALLRARLVNRVIVAGPGNDPSQYLNKLLSNRNNRVKTAPAGASLMETFSSGVALLPGAERVLVVTADLPLLTPEAVDCFIELCLEEAADLFYPIISREAVERCYSKTHRTYVTLREGVYTGGNIFLVNPSAAKTCLHKGQEIVNLRKSPFKLCRLVGFMFLLRFLTKTLSLEEGERKVSSLLGIKGRVIVLDYPEVGVDVDKPEDLELVKQVLGVV</sequence>
<keyword evidence="3" id="KW-1185">Reference proteome</keyword>
<feature type="domain" description="MobA-like NTP transferase" evidence="1">
    <location>
        <begin position="26"/>
        <end position="141"/>
    </location>
</feature>
<dbReference type="SUPFAM" id="SSF53448">
    <property type="entry name" value="Nucleotide-diphospho-sugar transferases"/>
    <property type="match status" value="1"/>
</dbReference>
<dbReference type="EMBL" id="CP001720">
    <property type="protein sequence ID" value="ACV61156.1"/>
    <property type="molecule type" value="Genomic_DNA"/>
</dbReference>
<name>C8W300_DESAS</name>
<dbReference type="InterPro" id="IPR025877">
    <property type="entry name" value="MobA-like_NTP_Trfase"/>
</dbReference>
<proteinExistence type="predicted"/>
<dbReference type="KEGG" id="dae:Dtox_0203"/>
<dbReference type="HOGENOM" id="CLU_071013_1_0_9"/>
<dbReference type="Gene3D" id="3.90.550.10">
    <property type="entry name" value="Spore Coat Polysaccharide Biosynthesis Protein SpsA, Chain A"/>
    <property type="match status" value="1"/>
</dbReference>
<accession>C8W300</accession>
<dbReference type="eggNOG" id="COG2266">
    <property type="taxonomic scope" value="Bacteria"/>
</dbReference>
<reference evidence="2 3" key="1">
    <citation type="journal article" date="2009" name="Stand. Genomic Sci.">
        <title>Complete genome sequence of Desulfotomaculum acetoxidans type strain (5575).</title>
        <authorList>
            <person name="Spring S."/>
            <person name="Lapidus A."/>
            <person name="Schroder M."/>
            <person name="Gleim D."/>
            <person name="Sims D."/>
            <person name="Meincke L."/>
            <person name="Glavina Del Rio T."/>
            <person name="Tice H."/>
            <person name="Copeland A."/>
            <person name="Cheng J.F."/>
            <person name="Lucas S."/>
            <person name="Chen F."/>
            <person name="Nolan M."/>
            <person name="Bruce D."/>
            <person name="Goodwin L."/>
            <person name="Pitluck S."/>
            <person name="Ivanova N."/>
            <person name="Mavromatis K."/>
            <person name="Mikhailova N."/>
            <person name="Pati A."/>
            <person name="Chen A."/>
            <person name="Palaniappan K."/>
            <person name="Land M."/>
            <person name="Hauser L."/>
            <person name="Chang Y.J."/>
            <person name="Jeffries C.D."/>
            <person name="Chain P."/>
            <person name="Saunders E."/>
            <person name="Brettin T."/>
            <person name="Detter J.C."/>
            <person name="Goker M."/>
            <person name="Bristow J."/>
            <person name="Eisen J.A."/>
            <person name="Markowitz V."/>
            <person name="Hugenholtz P."/>
            <person name="Kyrpides N.C."/>
            <person name="Klenk H.P."/>
            <person name="Han C."/>
        </authorList>
    </citation>
    <scope>NUCLEOTIDE SEQUENCE [LARGE SCALE GENOMIC DNA]</scope>
    <source>
        <strain evidence="3">ATCC 49208 / DSM 771 / VKM B-1644</strain>
    </source>
</reference>
<evidence type="ECO:0000313" key="3">
    <source>
        <dbReference type="Proteomes" id="UP000002217"/>
    </source>
</evidence>
<protein>
    <recommendedName>
        <fullName evidence="1">MobA-like NTP transferase domain-containing protein</fullName>
    </recommendedName>
</protein>
<dbReference type="Proteomes" id="UP000002217">
    <property type="component" value="Chromosome"/>
</dbReference>
<dbReference type="RefSeq" id="WP_015755877.1">
    <property type="nucleotide sequence ID" value="NC_013216.1"/>
</dbReference>
<gene>
    <name evidence="2" type="ordered locus">Dtox_0203</name>
</gene>
<dbReference type="AlphaFoldDB" id="C8W300"/>
<organism evidence="2 3">
    <name type="scientific">Desulfofarcimen acetoxidans (strain ATCC 49208 / DSM 771 / KCTC 5769 / VKM B-1644 / 5575)</name>
    <name type="common">Desulfotomaculum acetoxidans</name>
    <dbReference type="NCBI Taxonomy" id="485916"/>
    <lineage>
        <taxon>Bacteria</taxon>
        <taxon>Bacillati</taxon>
        <taxon>Bacillota</taxon>
        <taxon>Clostridia</taxon>
        <taxon>Eubacteriales</taxon>
        <taxon>Peptococcaceae</taxon>
        <taxon>Desulfofarcimen</taxon>
    </lineage>
</organism>